<dbReference type="Proteomes" id="UP000304947">
    <property type="component" value="Unassembled WGS sequence"/>
</dbReference>
<dbReference type="GO" id="GO:0030036">
    <property type="term" value="P:actin cytoskeleton organization"/>
    <property type="evidence" value="ECO:0007669"/>
    <property type="project" value="InterPro"/>
</dbReference>
<dbReference type="GO" id="GO:0008290">
    <property type="term" value="C:F-actin capping protein complex"/>
    <property type="evidence" value="ECO:0007669"/>
    <property type="project" value="UniProtKB-UniRule"/>
</dbReference>
<dbReference type="AlphaFoldDB" id="A0A4T0E7S5"/>
<dbReference type="Pfam" id="PF01115">
    <property type="entry name" value="F_actin_cap_B"/>
    <property type="match status" value="2"/>
</dbReference>
<organism evidence="10 11">
    <name type="scientific">Aureobasidium pullulans</name>
    <name type="common">Black yeast</name>
    <name type="synonym">Pullularia pullulans</name>
    <dbReference type="NCBI Taxonomy" id="5580"/>
    <lineage>
        <taxon>Eukaryota</taxon>
        <taxon>Fungi</taxon>
        <taxon>Dikarya</taxon>
        <taxon>Ascomycota</taxon>
        <taxon>Pezizomycotina</taxon>
        <taxon>Dothideomycetes</taxon>
        <taxon>Dothideomycetidae</taxon>
        <taxon>Dothideales</taxon>
        <taxon>Saccotheciaceae</taxon>
        <taxon>Aureobasidium</taxon>
    </lineage>
</organism>
<evidence type="ECO:0000256" key="4">
    <source>
        <dbReference type="ARBA" id="ARBA00022467"/>
    </source>
</evidence>
<dbReference type="EMBL" id="QZBU01000222">
    <property type="protein sequence ID" value="TIA69955.1"/>
    <property type="molecule type" value="Genomic_DNA"/>
</dbReference>
<keyword evidence="5 9" id="KW-0963">Cytoplasm</keyword>
<evidence type="ECO:0000313" key="11">
    <source>
        <dbReference type="Proteomes" id="UP000304947"/>
    </source>
</evidence>
<keyword evidence="4 9" id="KW-0117">Actin capping</keyword>
<gene>
    <name evidence="10" type="ORF">D6C83_01277</name>
</gene>
<evidence type="ECO:0000313" key="10">
    <source>
        <dbReference type="EMBL" id="TIA69955.1"/>
    </source>
</evidence>
<comment type="subunit">
    <text evidence="9">Heterodimer of an alpha and a beta subunit.</text>
</comment>
<dbReference type="InterPro" id="IPR043175">
    <property type="entry name" value="CAPZB_N"/>
</dbReference>
<comment type="similarity">
    <text evidence="2 9">Belongs to the F-actin-capping protein beta subunit family.</text>
</comment>
<dbReference type="PANTHER" id="PTHR10619:SF0">
    <property type="entry name" value="F-ACTIN-CAPPING PROTEIN SUBUNIT BETA ISOFORMS 1 AND 2"/>
    <property type="match status" value="1"/>
</dbReference>
<sequence length="300" mass="33702">MSTNSTVRCKAQTSLILSEPIPNHKYISDLLRRLNPKNTATNLSAICSLVPEHEEELLASVDQPLEVRRCKKTGRDYLLCDYNRDGDSYRSPWSNEFDPPVEDAEMSSERVRRLEVRANEAFDVYRELEKDTMETRALRLKGEYRYYEGGTSSVYLWNLDDGFAGVVLLKKSSSQTAASGAWDSIHVLEVAERGRTAKYKLTSTVILNLGTKGDALGSLDLAGNMTRQVEADMPVDADETHVANIGKLVEDMELKMRNLLQEVYFGKAKDVVGDLRSIPPLSEANRDRAAQREMISSMGR</sequence>
<dbReference type="InterPro" id="IPR042276">
    <property type="entry name" value="CapZ_alpha/beta_2"/>
</dbReference>
<evidence type="ECO:0000256" key="7">
    <source>
        <dbReference type="ARBA" id="ARBA00023212"/>
    </source>
</evidence>
<keyword evidence="7 9" id="KW-0206">Cytoskeleton</keyword>
<evidence type="ECO:0000256" key="3">
    <source>
        <dbReference type="ARBA" id="ARBA00021859"/>
    </source>
</evidence>
<dbReference type="GO" id="GO:0000902">
    <property type="term" value="P:cell morphogenesis"/>
    <property type="evidence" value="ECO:0007669"/>
    <property type="project" value="TreeGrafter"/>
</dbReference>
<proteinExistence type="inferred from homology"/>
<evidence type="ECO:0000256" key="1">
    <source>
        <dbReference type="ARBA" id="ARBA00004245"/>
    </source>
</evidence>
<reference evidence="10 11" key="1">
    <citation type="submission" date="2018-10" db="EMBL/GenBank/DDBJ databases">
        <title>Fifty Aureobasidium pullulans genomes reveal a recombining polyextremotolerant generalist.</title>
        <authorList>
            <person name="Gostincar C."/>
            <person name="Turk M."/>
            <person name="Zajc J."/>
            <person name="Gunde-Cimerman N."/>
        </authorList>
    </citation>
    <scope>NUCLEOTIDE SEQUENCE [LARGE SCALE GENOMIC DNA]</scope>
    <source>
        <strain evidence="10 11">EXF-3380</strain>
    </source>
</reference>
<dbReference type="SUPFAM" id="SSF90096">
    <property type="entry name" value="Subunits of heterodimeric actin filament capping protein Capz"/>
    <property type="match status" value="1"/>
</dbReference>
<name>A0A4T0E7S5_AURPU</name>
<dbReference type="PRINTS" id="PR00192">
    <property type="entry name" value="FACTINCAPB"/>
</dbReference>
<keyword evidence="6 9" id="KW-0009">Actin-binding</keyword>
<dbReference type="PANTHER" id="PTHR10619">
    <property type="entry name" value="F-ACTIN-CAPPING PROTEIN SUBUNIT BETA"/>
    <property type="match status" value="1"/>
</dbReference>
<evidence type="ECO:0000256" key="5">
    <source>
        <dbReference type="ARBA" id="ARBA00022490"/>
    </source>
</evidence>
<dbReference type="GO" id="GO:0051015">
    <property type="term" value="F:actin filament binding"/>
    <property type="evidence" value="ECO:0007669"/>
    <property type="project" value="TreeGrafter"/>
</dbReference>
<dbReference type="Gene3D" id="1.20.58.570">
    <property type="match status" value="1"/>
</dbReference>
<comment type="subcellular location">
    <subcellularLocation>
        <location evidence="1 9">Cytoplasm</location>
        <location evidence="1 9">Cytoskeleton</location>
    </subcellularLocation>
</comment>
<dbReference type="FunFam" id="1.20.58.570:FF:000001">
    <property type="entry name" value="F-actin-capping protein subunit beta"/>
    <property type="match status" value="1"/>
</dbReference>
<evidence type="ECO:0000256" key="8">
    <source>
        <dbReference type="ARBA" id="ARBA00044965"/>
    </source>
</evidence>
<dbReference type="InterPro" id="IPR001698">
    <property type="entry name" value="CAPZB"/>
</dbReference>
<comment type="caution">
    <text evidence="10">The sequence shown here is derived from an EMBL/GenBank/DDBJ whole genome shotgun (WGS) entry which is preliminary data.</text>
</comment>
<dbReference type="InterPro" id="IPR037282">
    <property type="entry name" value="CapZ_alpha/beta"/>
</dbReference>
<dbReference type="GO" id="GO:0051016">
    <property type="term" value="P:barbed-end actin filament capping"/>
    <property type="evidence" value="ECO:0007669"/>
    <property type="project" value="UniProtKB-UniRule"/>
</dbReference>
<comment type="function">
    <text evidence="9">F-actin-capping proteins bind in a Ca(2+)-independent manner to the fast growing ends of actin filaments (barbed end) thereby blocking the exchange of subunits at these ends. Unlike other capping proteins (such as gelsolin and severin), these proteins do not sever actin filaments.</text>
</comment>
<accession>A0A4T0E7S5</accession>
<evidence type="ECO:0000256" key="2">
    <source>
        <dbReference type="ARBA" id="ARBA00006039"/>
    </source>
</evidence>
<dbReference type="InterPro" id="IPR019771">
    <property type="entry name" value="F-actin_capping_bsu_CS"/>
</dbReference>
<comment type="subunit">
    <text evidence="8">Component of the F-actin capping complex, composed of a heterodimer of an alpha and a beta subunit.</text>
</comment>
<dbReference type="PROSITE" id="PS00231">
    <property type="entry name" value="F_ACTIN_CAPPING_BETA"/>
    <property type="match status" value="1"/>
</dbReference>
<protein>
    <recommendedName>
        <fullName evidence="3 9">F-actin-capping protein subunit beta</fullName>
    </recommendedName>
</protein>
<dbReference type="GO" id="GO:0030479">
    <property type="term" value="C:actin cortical patch"/>
    <property type="evidence" value="ECO:0007669"/>
    <property type="project" value="TreeGrafter"/>
</dbReference>
<dbReference type="Gene3D" id="3.90.1150.210">
    <property type="entry name" value="F-actin capping protein, beta subunit"/>
    <property type="match status" value="1"/>
</dbReference>
<evidence type="ECO:0000256" key="6">
    <source>
        <dbReference type="ARBA" id="ARBA00023203"/>
    </source>
</evidence>
<evidence type="ECO:0000256" key="9">
    <source>
        <dbReference type="RuleBase" id="RU365078"/>
    </source>
</evidence>